<dbReference type="GO" id="GO:0005886">
    <property type="term" value="C:plasma membrane"/>
    <property type="evidence" value="ECO:0007669"/>
    <property type="project" value="TreeGrafter"/>
</dbReference>
<feature type="non-terminal residue" evidence="10">
    <location>
        <position position="1"/>
    </location>
</feature>
<feature type="transmembrane region" description="Helical" evidence="9">
    <location>
        <begin position="137"/>
        <end position="156"/>
    </location>
</feature>
<evidence type="ECO:0000313" key="11">
    <source>
        <dbReference type="Proteomes" id="UP000708208"/>
    </source>
</evidence>
<organism evidence="10 11">
    <name type="scientific">Allacma fusca</name>
    <dbReference type="NCBI Taxonomy" id="39272"/>
    <lineage>
        <taxon>Eukaryota</taxon>
        <taxon>Metazoa</taxon>
        <taxon>Ecdysozoa</taxon>
        <taxon>Arthropoda</taxon>
        <taxon>Hexapoda</taxon>
        <taxon>Collembola</taxon>
        <taxon>Symphypleona</taxon>
        <taxon>Sminthuridae</taxon>
        <taxon>Allacma</taxon>
    </lineage>
</organism>
<dbReference type="InterPro" id="IPR025958">
    <property type="entry name" value="SID1_TM_fam"/>
</dbReference>
<keyword evidence="11" id="KW-1185">Reference proteome</keyword>
<comment type="caution">
    <text evidence="10">The sequence shown here is derived from an EMBL/GenBank/DDBJ whole genome shotgun (WGS) entry which is preliminary data.</text>
</comment>
<comment type="subcellular location">
    <subcellularLocation>
        <location evidence="1">Membrane</location>
        <topology evidence="1">Multi-pass membrane protein</topology>
    </subcellularLocation>
</comment>
<proteinExistence type="inferred from homology"/>
<keyword evidence="4" id="KW-0732">Signal</keyword>
<feature type="region of interest" description="Disordered" evidence="8">
    <location>
        <begin position="1"/>
        <end position="23"/>
    </location>
</feature>
<dbReference type="EMBL" id="CAJVCH010477531">
    <property type="protein sequence ID" value="CAG7820413.1"/>
    <property type="molecule type" value="Genomic_DNA"/>
</dbReference>
<dbReference type="OrthoDB" id="416618at2759"/>
<evidence type="ECO:0000256" key="2">
    <source>
        <dbReference type="ARBA" id="ARBA00006618"/>
    </source>
</evidence>
<dbReference type="GO" id="GO:0051033">
    <property type="term" value="F:RNA transmembrane transporter activity"/>
    <property type="evidence" value="ECO:0007669"/>
    <property type="project" value="TreeGrafter"/>
</dbReference>
<keyword evidence="3 9" id="KW-0812">Transmembrane</keyword>
<keyword evidence="5 9" id="KW-1133">Transmembrane helix</keyword>
<name>A0A8J2LDI9_9HEXA</name>
<feature type="compositionally biased region" description="Polar residues" evidence="8">
    <location>
        <begin position="10"/>
        <end position="23"/>
    </location>
</feature>
<evidence type="ECO:0000256" key="9">
    <source>
        <dbReference type="SAM" id="Phobius"/>
    </source>
</evidence>
<dbReference type="PANTHER" id="PTHR12185">
    <property type="entry name" value="SID1 TRANSMEMBRANE FAMILY MEMEBER"/>
    <property type="match status" value="1"/>
</dbReference>
<evidence type="ECO:0000256" key="6">
    <source>
        <dbReference type="ARBA" id="ARBA00023136"/>
    </source>
</evidence>
<dbReference type="AlphaFoldDB" id="A0A8J2LDI9"/>
<sequence>EIELDEFESAPSSTTDNNCADRSSVTTTSSFWMKVFPDIVKTRDCGVFYHFGLFYAMGIALTLQGFLSGAYHVCPTQTNFQFDASFMYVLVILTIVKLYQFRHPIYVNANVTFVSLALIAIWAYIGLEVNNNSAFKIAFAIFHLLCIFNLLLYQYYVGYLRSMIINFYILCYTVKV</sequence>
<accession>A0A8J2LDI9</accession>
<feature type="transmembrane region" description="Helical" evidence="9">
    <location>
        <begin position="79"/>
        <end position="99"/>
    </location>
</feature>
<dbReference type="GO" id="GO:0003725">
    <property type="term" value="F:double-stranded RNA binding"/>
    <property type="evidence" value="ECO:0007669"/>
    <property type="project" value="TreeGrafter"/>
</dbReference>
<feature type="transmembrane region" description="Helical" evidence="9">
    <location>
        <begin position="106"/>
        <end position="125"/>
    </location>
</feature>
<evidence type="ECO:0000256" key="8">
    <source>
        <dbReference type="SAM" id="MobiDB-lite"/>
    </source>
</evidence>
<dbReference type="PANTHER" id="PTHR12185:SF14">
    <property type="entry name" value="CHOLESTEROL UPTAKE PROTEIN 1"/>
    <property type="match status" value="1"/>
</dbReference>
<reference evidence="10" key="1">
    <citation type="submission" date="2021-06" db="EMBL/GenBank/DDBJ databases">
        <authorList>
            <person name="Hodson N. C."/>
            <person name="Mongue J. A."/>
            <person name="Jaron S. K."/>
        </authorList>
    </citation>
    <scope>NUCLEOTIDE SEQUENCE</scope>
</reference>
<gene>
    <name evidence="10" type="ORF">AFUS01_LOCUS30803</name>
</gene>
<evidence type="ECO:0000256" key="7">
    <source>
        <dbReference type="ARBA" id="ARBA00023180"/>
    </source>
</evidence>
<evidence type="ECO:0000256" key="4">
    <source>
        <dbReference type="ARBA" id="ARBA00022729"/>
    </source>
</evidence>
<keyword evidence="7" id="KW-0325">Glycoprotein</keyword>
<evidence type="ECO:0000256" key="5">
    <source>
        <dbReference type="ARBA" id="ARBA00022989"/>
    </source>
</evidence>
<keyword evidence="6 9" id="KW-0472">Membrane</keyword>
<evidence type="ECO:0000313" key="10">
    <source>
        <dbReference type="EMBL" id="CAG7820413.1"/>
    </source>
</evidence>
<evidence type="ECO:0000256" key="3">
    <source>
        <dbReference type="ARBA" id="ARBA00022692"/>
    </source>
</evidence>
<evidence type="ECO:0000256" key="1">
    <source>
        <dbReference type="ARBA" id="ARBA00004141"/>
    </source>
</evidence>
<dbReference type="Pfam" id="PF13965">
    <property type="entry name" value="SID-1_RNA_chan"/>
    <property type="match status" value="1"/>
</dbReference>
<dbReference type="Proteomes" id="UP000708208">
    <property type="component" value="Unassembled WGS sequence"/>
</dbReference>
<comment type="similarity">
    <text evidence="2">Belongs to the SID1 family.</text>
</comment>
<dbReference type="GO" id="GO:0005764">
    <property type="term" value="C:lysosome"/>
    <property type="evidence" value="ECO:0007669"/>
    <property type="project" value="TreeGrafter"/>
</dbReference>
<protein>
    <submittedName>
        <fullName evidence="10">Uncharacterized protein</fullName>
    </submittedName>
</protein>
<feature type="transmembrane region" description="Helical" evidence="9">
    <location>
        <begin position="47"/>
        <end position="67"/>
    </location>
</feature>